<evidence type="ECO:0000313" key="2">
    <source>
        <dbReference type="Proteomes" id="UP000002195"/>
    </source>
</evidence>
<dbReference type="EMBL" id="AAFI02000056">
    <property type="protein sequence ID" value="EAL65587.1"/>
    <property type="molecule type" value="Genomic_DNA"/>
</dbReference>
<evidence type="ECO:0000313" key="1">
    <source>
        <dbReference type="EMBL" id="EAL65587.1"/>
    </source>
</evidence>
<accession>Q54QU2</accession>
<dbReference type="PaxDb" id="44689-DDB0185593"/>
<sequence>MNSPKPNQYIPLSTSNLCSNNLFRIKFLTDNFLKIIAQNSSYTSVKYFRM</sequence>
<reference evidence="1 2" key="1">
    <citation type="journal article" date="2005" name="Nature">
        <title>The genome of the social amoeba Dictyostelium discoideum.</title>
        <authorList>
            <consortium name="The Dictyostelium discoideum Sequencing Consortium"/>
            <person name="Eichinger L."/>
            <person name="Pachebat J.A."/>
            <person name="Glockner G."/>
            <person name="Rajandream M.A."/>
            <person name="Sucgang R."/>
            <person name="Berriman M."/>
            <person name="Song J."/>
            <person name="Olsen R."/>
            <person name="Szafranski K."/>
            <person name="Xu Q."/>
            <person name="Tunggal B."/>
            <person name="Kummerfeld S."/>
            <person name="Madera M."/>
            <person name="Konfortov B.A."/>
            <person name="Rivero F."/>
            <person name="Bankier A.T."/>
            <person name="Lehmann R."/>
            <person name="Hamlin N."/>
            <person name="Davies R."/>
            <person name="Gaudet P."/>
            <person name="Fey P."/>
            <person name="Pilcher K."/>
            <person name="Chen G."/>
            <person name="Saunders D."/>
            <person name="Sodergren E."/>
            <person name="Davis P."/>
            <person name="Kerhornou A."/>
            <person name="Nie X."/>
            <person name="Hall N."/>
            <person name="Anjard C."/>
            <person name="Hemphill L."/>
            <person name="Bason N."/>
            <person name="Farbrother P."/>
            <person name="Desany B."/>
            <person name="Just E."/>
            <person name="Morio T."/>
            <person name="Rost R."/>
            <person name="Churcher C."/>
            <person name="Cooper J."/>
            <person name="Haydock S."/>
            <person name="van Driessche N."/>
            <person name="Cronin A."/>
            <person name="Goodhead I."/>
            <person name="Muzny D."/>
            <person name="Mourier T."/>
            <person name="Pain A."/>
            <person name="Lu M."/>
            <person name="Harper D."/>
            <person name="Lindsay R."/>
            <person name="Hauser H."/>
            <person name="James K."/>
            <person name="Quiles M."/>
            <person name="Madan Babu M."/>
            <person name="Saito T."/>
            <person name="Buchrieser C."/>
            <person name="Wardroper A."/>
            <person name="Felder M."/>
            <person name="Thangavelu M."/>
            <person name="Johnson D."/>
            <person name="Knights A."/>
            <person name="Loulseged H."/>
            <person name="Mungall K."/>
            <person name="Oliver K."/>
            <person name="Price C."/>
            <person name="Quail M.A."/>
            <person name="Urushihara H."/>
            <person name="Hernandez J."/>
            <person name="Rabbinowitsch E."/>
            <person name="Steffen D."/>
            <person name="Sanders M."/>
            <person name="Ma J."/>
            <person name="Kohara Y."/>
            <person name="Sharp S."/>
            <person name="Simmonds M."/>
            <person name="Spiegler S."/>
            <person name="Tivey A."/>
            <person name="Sugano S."/>
            <person name="White B."/>
            <person name="Walker D."/>
            <person name="Woodward J."/>
            <person name="Winckler T."/>
            <person name="Tanaka Y."/>
            <person name="Shaulsky G."/>
            <person name="Schleicher M."/>
            <person name="Weinstock G."/>
            <person name="Rosenthal A."/>
            <person name="Cox E.C."/>
            <person name="Chisholm R.L."/>
            <person name="Gibbs R."/>
            <person name="Loomis W.F."/>
            <person name="Platzer M."/>
            <person name="Kay R.R."/>
            <person name="Williams J."/>
            <person name="Dear P.H."/>
            <person name="Noegel A.A."/>
            <person name="Barrell B."/>
            <person name="Kuspa A."/>
        </authorList>
    </citation>
    <scope>NUCLEOTIDE SEQUENCE [LARGE SCALE GENOMIC DNA]</scope>
    <source>
        <strain evidence="1 2">AX4</strain>
    </source>
</reference>
<dbReference type="AlphaFoldDB" id="Q54QU2"/>
<dbReference type="KEGG" id="ddi:DDB_G0283641"/>
<dbReference type="Proteomes" id="UP000002195">
    <property type="component" value="Unassembled WGS sequence"/>
</dbReference>
<dbReference type="RefSeq" id="XP_638931.1">
    <property type="nucleotide sequence ID" value="XM_633839.1"/>
</dbReference>
<keyword evidence="2" id="KW-1185">Reference proteome</keyword>
<organism evidence="1 2">
    <name type="scientific">Dictyostelium discoideum</name>
    <name type="common">Social amoeba</name>
    <dbReference type="NCBI Taxonomy" id="44689"/>
    <lineage>
        <taxon>Eukaryota</taxon>
        <taxon>Amoebozoa</taxon>
        <taxon>Evosea</taxon>
        <taxon>Eumycetozoa</taxon>
        <taxon>Dictyostelia</taxon>
        <taxon>Dictyosteliales</taxon>
        <taxon>Dictyosteliaceae</taxon>
        <taxon>Dictyostelium</taxon>
    </lineage>
</organism>
<dbReference type="VEuPathDB" id="AmoebaDB:DDB_G0283641"/>
<dbReference type="InParanoid" id="Q54QU2"/>
<name>Q54QU2_DICDI</name>
<comment type="caution">
    <text evidence="1">The sequence shown here is derived from an EMBL/GenBank/DDBJ whole genome shotgun (WGS) entry which is preliminary data.</text>
</comment>
<dbReference type="GeneID" id="8624170"/>
<protein>
    <submittedName>
        <fullName evidence="1">Uncharacterized protein</fullName>
    </submittedName>
</protein>
<dbReference type="HOGENOM" id="CLU_3128239_0_0_1"/>
<proteinExistence type="predicted"/>
<gene>
    <name evidence="1" type="ORF">DDB_G0283641</name>
</gene>